<protein>
    <recommendedName>
        <fullName evidence="4">CoA transferase</fullName>
    </recommendedName>
</protein>
<dbReference type="InterPro" id="IPR023606">
    <property type="entry name" value="CoA-Trfase_III_dom_1_sf"/>
</dbReference>
<dbReference type="Pfam" id="PF02515">
    <property type="entry name" value="CoA_transf_3"/>
    <property type="match status" value="1"/>
</dbReference>
<evidence type="ECO:0000313" key="2">
    <source>
        <dbReference type="EMBL" id="PIM50730.1"/>
    </source>
</evidence>
<dbReference type="PANTHER" id="PTHR48228:SF5">
    <property type="entry name" value="ALPHA-METHYLACYL-COA RACEMASE"/>
    <property type="match status" value="1"/>
</dbReference>
<evidence type="ECO:0000313" key="3">
    <source>
        <dbReference type="Proteomes" id="UP000231501"/>
    </source>
</evidence>
<comment type="caution">
    <text evidence="2">The sequence shown here is derived from an EMBL/GenBank/DDBJ whole genome shotgun (WGS) entry which is preliminary data.</text>
</comment>
<dbReference type="GO" id="GO:0003824">
    <property type="term" value="F:catalytic activity"/>
    <property type="evidence" value="ECO:0007669"/>
    <property type="project" value="InterPro"/>
</dbReference>
<dbReference type="PANTHER" id="PTHR48228">
    <property type="entry name" value="SUCCINYL-COA--D-CITRAMALATE COA-TRANSFERASE"/>
    <property type="match status" value="1"/>
</dbReference>
<keyword evidence="3" id="KW-1185">Reference proteome</keyword>
<dbReference type="AlphaFoldDB" id="A0A2G9C2T7"/>
<dbReference type="InterPro" id="IPR003673">
    <property type="entry name" value="CoA-Trfase_fam_III"/>
</dbReference>
<evidence type="ECO:0008006" key="4">
    <source>
        <dbReference type="Google" id="ProtNLM"/>
    </source>
</evidence>
<dbReference type="Gene3D" id="3.30.1540.10">
    <property type="entry name" value="formyl-coa transferase, domain 3"/>
    <property type="match status" value="1"/>
</dbReference>
<proteinExistence type="predicted"/>
<dbReference type="Gene3D" id="3.40.50.10540">
    <property type="entry name" value="Crotonobetainyl-coa:carnitine coa-transferase, domain 1"/>
    <property type="match status" value="1"/>
</dbReference>
<organism evidence="2 3">
    <name type="scientific">Roseateles chitinivorans</name>
    <dbReference type="NCBI Taxonomy" id="2917965"/>
    <lineage>
        <taxon>Bacteria</taxon>
        <taxon>Pseudomonadati</taxon>
        <taxon>Pseudomonadota</taxon>
        <taxon>Betaproteobacteria</taxon>
        <taxon>Burkholderiales</taxon>
        <taxon>Sphaerotilaceae</taxon>
        <taxon>Roseateles</taxon>
    </lineage>
</organism>
<dbReference type="RefSeq" id="WP_099864167.1">
    <property type="nucleotide sequence ID" value="NZ_PEOG01000104.1"/>
</dbReference>
<name>A0A2G9C2T7_9BURK</name>
<gene>
    <name evidence="2" type="ORF">CS062_23465</name>
</gene>
<dbReference type="OrthoDB" id="5294844at2"/>
<feature type="region of interest" description="Disordered" evidence="1">
    <location>
        <begin position="331"/>
        <end position="370"/>
    </location>
</feature>
<dbReference type="EMBL" id="PEOG01000104">
    <property type="protein sequence ID" value="PIM50730.1"/>
    <property type="molecule type" value="Genomic_DNA"/>
</dbReference>
<dbReference type="Proteomes" id="UP000231501">
    <property type="component" value="Unassembled WGS sequence"/>
</dbReference>
<dbReference type="InterPro" id="IPR050509">
    <property type="entry name" value="CoA-transferase_III"/>
</dbReference>
<evidence type="ECO:0000256" key="1">
    <source>
        <dbReference type="SAM" id="MobiDB-lite"/>
    </source>
</evidence>
<sequence length="370" mass="39042">MSDPTETGSGGPLAGLRIVEFAGIGPAPFAGLVLADFGATVTVVERPGGEQRLGGGAALNRGKRVVQADLKSPLDLARVRELIAEADALLEGFRPGVMERLGLGPDTLLAAHPRLVYARLTGWGQTGPLARTAGHDINYVALSGLMPFAGRPGQAPALPATLLGDVGGGALTLLFGLMCALWESRRSGRGQVVDAAIVDGVGYMGTLIQALRAGGRWDEDPARNFFLHRSHFYDSFECADGRWLSLGAIEAPFHQELMARLGLAPVPAQDDPAQWPALRAQVAARIREQPLAHWAAVFEGSDACVAPVLTAAEAPLHPHHQARRNFFTQDGQAWPMPAPKLSRTPATPGPAAVASNIQPGLSNADDIRTR</sequence>
<accession>A0A2G9C2T7</accession>
<dbReference type="SUPFAM" id="SSF89796">
    <property type="entry name" value="CoA-transferase family III (CaiB/BaiF)"/>
    <property type="match status" value="1"/>
</dbReference>
<reference evidence="2 3" key="1">
    <citation type="submission" date="2017-11" db="EMBL/GenBank/DDBJ databases">
        <title>Draft genome sequence of Mitsuaria sp. HWN-4.</title>
        <authorList>
            <person name="Gundlapally S.R."/>
        </authorList>
    </citation>
    <scope>NUCLEOTIDE SEQUENCE [LARGE SCALE GENOMIC DNA]</scope>
    <source>
        <strain evidence="2 3">HWN-4</strain>
    </source>
</reference>
<dbReference type="InterPro" id="IPR044855">
    <property type="entry name" value="CoA-Trfase_III_dom3_sf"/>
</dbReference>